<evidence type="ECO:0000256" key="4">
    <source>
        <dbReference type="ARBA" id="ARBA00022989"/>
    </source>
</evidence>
<feature type="transmembrane region" description="Helical" evidence="6">
    <location>
        <begin position="173"/>
        <end position="193"/>
    </location>
</feature>
<feature type="transmembrane region" description="Helical" evidence="6">
    <location>
        <begin position="34"/>
        <end position="53"/>
    </location>
</feature>
<dbReference type="NCBIfam" id="NF001923">
    <property type="entry name" value="PRK00701.1"/>
    <property type="match status" value="1"/>
</dbReference>
<dbReference type="NCBIfam" id="TIGR01197">
    <property type="entry name" value="nramp"/>
    <property type="match status" value="1"/>
</dbReference>
<proteinExistence type="predicted"/>
<dbReference type="GO" id="GO:0005384">
    <property type="term" value="F:manganese ion transmembrane transporter activity"/>
    <property type="evidence" value="ECO:0007669"/>
    <property type="project" value="TreeGrafter"/>
</dbReference>
<keyword evidence="8" id="KW-1185">Reference proteome</keyword>
<dbReference type="STRING" id="1291764.GCA_001311235_01002"/>
<gene>
    <name evidence="7" type="ORF">RT41_GL000836</name>
</gene>
<dbReference type="OrthoDB" id="9787548at2"/>
<sequence>MNKKNQSRNLIHHANGKSLEEINGTVKVPEDGKFFKTLLAYSGPGALVAVGYMDPGNWSTSITGGQNFQYLLISVILFSSLIAMLLQYMSAKLGIVSQMDLAQAIRARTSKSLGIVLWILTELAIMATDIAEVIGAAIALYLLFDIPLIIAVFITVFDVFILLLLTRVGFRKVEAIVVCLIIVILVVFSYQVALSDPNWKDVIEGFIPTQNTFANSPTIAGMTPLTGALGIIGATVMPHNLYLHSSISQSRMINHDDKKEIARAVRFTTWDSNIQLTVAFVVNSLLLIMGVAVFKTGVIHDPSFFGLYDALSTPSLLSNGLLADVAKTGALSTLFAVALLASGQNSTITGTLTGQIIMEGFIHMRMPMWARRLITRLLSVIPVLVCVTMTKGYSLTQQHEAINNLMNDSQVFLAFALPFSIIPLLMLTNSNEEMGAFKNNSLVKFFGWISVIGLTYLNLISLPGQIQSFFPAQLNTLANTVSILVIIGVLLLLSWTIWELHQGNKRLAKQ</sequence>
<dbReference type="EMBL" id="JXJU01000002">
    <property type="protein sequence ID" value="PCS01046.1"/>
    <property type="molecule type" value="Genomic_DNA"/>
</dbReference>
<dbReference type="InterPro" id="IPR001046">
    <property type="entry name" value="NRAMP_fam"/>
</dbReference>
<evidence type="ECO:0000313" key="7">
    <source>
        <dbReference type="EMBL" id="PCS01046.1"/>
    </source>
</evidence>
<reference evidence="7 8" key="1">
    <citation type="submission" date="2014-12" db="EMBL/GenBank/DDBJ databases">
        <title>Draft genome sequences of 10 type strains of Lactococcus.</title>
        <authorList>
            <person name="Sun Z."/>
            <person name="Zhong Z."/>
            <person name="Liu W."/>
            <person name="Zhang W."/>
            <person name="Zhang H."/>
        </authorList>
    </citation>
    <scope>NUCLEOTIDE SEQUENCE [LARGE SCALE GENOMIC DNA]</scope>
    <source>
        <strain evidence="7 8">JCM 16395</strain>
    </source>
</reference>
<comment type="subcellular location">
    <subcellularLocation>
        <location evidence="1">Membrane</location>
        <topology evidence="1">Multi-pass membrane protein</topology>
    </subcellularLocation>
</comment>
<evidence type="ECO:0000256" key="5">
    <source>
        <dbReference type="ARBA" id="ARBA00023136"/>
    </source>
</evidence>
<dbReference type="GO" id="GO:0015086">
    <property type="term" value="F:cadmium ion transmembrane transporter activity"/>
    <property type="evidence" value="ECO:0007669"/>
    <property type="project" value="TreeGrafter"/>
</dbReference>
<organism evidence="7 8">
    <name type="scientific">Lactococcus fujiensis JCM 16395</name>
    <dbReference type="NCBI Taxonomy" id="1291764"/>
    <lineage>
        <taxon>Bacteria</taxon>
        <taxon>Bacillati</taxon>
        <taxon>Bacillota</taxon>
        <taxon>Bacilli</taxon>
        <taxon>Lactobacillales</taxon>
        <taxon>Streptococcaceae</taxon>
        <taxon>Lactococcus</taxon>
    </lineage>
</organism>
<dbReference type="Pfam" id="PF01566">
    <property type="entry name" value="Nramp"/>
    <property type="match status" value="1"/>
</dbReference>
<comment type="caution">
    <text evidence="7">The sequence shown here is derived from an EMBL/GenBank/DDBJ whole genome shotgun (WGS) entry which is preliminary data.</text>
</comment>
<feature type="transmembrane region" description="Helical" evidence="6">
    <location>
        <begin position="148"/>
        <end position="166"/>
    </location>
</feature>
<dbReference type="PANTHER" id="PTHR11706:SF33">
    <property type="entry name" value="NATURAL RESISTANCE-ASSOCIATED MACROPHAGE PROTEIN 2"/>
    <property type="match status" value="1"/>
</dbReference>
<accession>A0A2A5RNW2</accession>
<evidence type="ECO:0000256" key="3">
    <source>
        <dbReference type="ARBA" id="ARBA00022692"/>
    </source>
</evidence>
<name>A0A2A5RNW2_9LACT</name>
<dbReference type="NCBIfam" id="NF037982">
    <property type="entry name" value="Nramp_1"/>
    <property type="match status" value="1"/>
</dbReference>
<evidence type="ECO:0000313" key="8">
    <source>
        <dbReference type="Proteomes" id="UP000218181"/>
    </source>
</evidence>
<protein>
    <submittedName>
        <fullName evidence="7">Manganese transporter</fullName>
    </submittedName>
</protein>
<dbReference type="Proteomes" id="UP000218181">
    <property type="component" value="Unassembled WGS sequence"/>
</dbReference>
<feature type="transmembrane region" description="Helical" evidence="6">
    <location>
        <begin position="68"/>
        <end position="89"/>
    </location>
</feature>
<keyword evidence="5 6" id="KW-0472">Membrane</keyword>
<feature type="transmembrane region" description="Helical" evidence="6">
    <location>
        <begin position="410"/>
        <end position="430"/>
    </location>
</feature>
<evidence type="ECO:0000256" key="6">
    <source>
        <dbReference type="SAM" id="Phobius"/>
    </source>
</evidence>
<evidence type="ECO:0000256" key="2">
    <source>
        <dbReference type="ARBA" id="ARBA00022448"/>
    </source>
</evidence>
<dbReference type="RefSeq" id="WP_096817282.1">
    <property type="nucleotide sequence ID" value="NZ_JXJU01000002.1"/>
</dbReference>
<dbReference type="GO" id="GO:0005886">
    <property type="term" value="C:plasma membrane"/>
    <property type="evidence" value="ECO:0007669"/>
    <property type="project" value="TreeGrafter"/>
</dbReference>
<evidence type="ECO:0000256" key="1">
    <source>
        <dbReference type="ARBA" id="ARBA00004141"/>
    </source>
</evidence>
<feature type="transmembrane region" description="Helical" evidence="6">
    <location>
        <begin position="481"/>
        <end position="500"/>
    </location>
</feature>
<keyword evidence="3 6" id="KW-0812">Transmembrane</keyword>
<feature type="transmembrane region" description="Helical" evidence="6">
    <location>
        <begin position="274"/>
        <end position="294"/>
    </location>
</feature>
<keyword evidence="4 6" id="KW-1133">Transmembrane helix</keyword>
<dbReference type="PANTHER" id="PTHR11706">
    <property type="entry name" value="SOLUTE CARRIER PROTEIN FAMILY 11 MEMBER"/>
    <property type="match status" value="1"/>
</dbReference>
<dbReference type="PRINTS" id="PR00447">
    <property type="entry name" value="NATRESASSCMP"/>
</dbReference>
<feature type="transmembrane region" description="Helical" evidence="6">
    <location>
        <begin position="115"/>
        <end position="142"/>
    </location>
</feature>
<dbReference type="AlphaFoldDB" id="A0A2A5RNW2"/>
<feature type="transmembrane region" description="Helical" evidence="6">
    <location>
        <begin position="373"/>
        <end position="390"/>
    </location>
</feature>
<feature type="transmembrane region" description="Helical" evidence="6">
    <location>
        <begin position="442"/>
        <end position="461"/>
    </location>
</feature>
<dbReference type="GO" id="GO:0034755">
    <property type="term" value="P:iron ion transmembrane transport"/>
    <property type="evidence" value="ECO:0007669"/>
    <property type="project" value="TreeGrafter"/>
</dbReference>
<keyword evidence="2" id="KW-0813">Transport</keyword>